<dbReference type="SUPFAM" id="SSF53335">
    <property type="entry name" value="S-adenosyl-L-methionine-dependent methyltransferases"/>
    <property type="match status" value="1"/>
</dbReference>
<evidence type="ECO:0000313" key="1">
    <source>
        <dbReference type="EMBL" id="SHI20241.1"/>
    </source>
</evidence>
<dbReference type="InterPro" id="IPR029063">
    <property type="entry name" value="SAM-dependent_MTases_sf"/>
</dbReference>
<dbReference type="Gene3D" id="3.40.50.150">
    <property type="entry name" value="Vaccinia Virus protein VP39"/>
    <property type="match status" value="1"/>
</dbReference>
<dbReference type="GO" id="GO:0008757">
    <property type="term" value="F:S-adenosylmethionine-dependent methyltransferase activity"/>
    <property type="evidence" value="ECO:0007669"/>
    <property type="project" value="InterPro"/>
</dbReference>
<dbReference type="GO" id="GO:0032259">
    <property type="term" value="P:methylation"/>
    <property type="evidence" value="ECO:0007669"/>
    <property type="project" value="UniProtKB-KW"/>
</dbReference>
<keyword evidence="1" id="KW-0489">Methyltransferase</keyword>
<dbReference type="Pfam" id="PF13489">
    <property type="entry name" value="Methyltransf_23"/>
    <property type="match status" value="1"/>
</dbReference>
<dbReference type="OrthoDB" id="9777257at2"/>
<dbReference type="CDD" id="cd02440">
    <property type="entry name" value="AdoMet_MTases"/>
    <property type="match status" value="1"/>
</dbReference>
<name>A0A1M5Z7R5_9FIRM</name>
<dbReference type="RefSeq" id="WP_072745425.1">
    <property type="nucleotide sequence ID" value="NZ_FQXR01000023.1"/>
</dbReference>
<accession>A0A1M5Z7R5</accession>
<evidence type="ECO:0000313" key="2">
    <source>
        <dbReference type="Proteomes" id="UP000184389"/>
    </source>
</evidence>
<dbReference type="PANTHER" id="PTHR43861">
    <property type="entry name" value="TRANS-ACONITATE 2-METHYLTRANSFERASE-RELATED"/>
    <property type="match status" value="1"/>
</dbReference>
<reference evidence="1 2" key="1">
    <citation type="submission" date="2016-11" db="EMBL/GenBank/DDBJ databases">
        <authorList>
            <person name="Jaros S."/>
            <person name="Januszkiewicz K."/>
            <person name="Wedrychowicz H."/>
        </authorList>
    </citation>
    <scope>NUCLEOTIDE SEQUENCE [LARGE SCALE GENOMIC DNA]</scope>
    <source>
        <strain evidence="1 2">DSM 13106</strain>
    </source>
</reference>
<keyword evidence="2" id="KW-1185">Reference proteome</keyword>
<dbReference type="PANTHER" id="PTHR43861:SF1">
    <property type="entry name" value="TRANS-ACONITATE 2-METHYLTRANSFERASE"/>
    <property type="match status" value="1"/>
</dbReference>
<proteinExistence type="predicted"/>
<keyword evidence="1" id="KW-0808">Transferase</keyword>
<gene>
    <name evidence="1" type="ORF">SAMN02745180_02831</name>
</gene>
<sequence length="245" mass="28743">MKLNYNKISKQYDDVREADVELINKFLEEITFDEETKILDFGCGTGNYTDKIKRLTNADVYGIEPSDGMRKKAITKNNKIIYKKGNHENISFPDNFFNFIYMTDVIHHIPDIDVMFKEFKRILKKGGKICIETESHEQIEKRFYVKYFPSTAIIDKARYPKINDIKNIVEENGLIFIKSLTIGDASERTVDKKFLELVEKKGYSMFHLIPEKEFENGLHELKKDLKEESFKVETSGDTLIWIEKI</sequence>
<dbReference type="Proteomes" id="UP000184389">
    <property type="component" value="Unassembled WGS sequence"/>
</dbReference>
<dbReference type="AlphaFoldDB" id="A0A1M5Z7R5"/>
<dbReference type="EMBL" id="FQXR01000023">
    <property type="protein sequence ID" value="SHI20241.1"/>
    <property type="molecule type" value="Genomic_DNA"/>
</dbReference>
<protein>
    <submittedName>
        <fullName evidence="1">Methyltransferase domain-containing protein</fullName>
    </submittedName>
</protein>
<organism evidence="1 2">
    <name type="scientific">Sporanaerobacter acetigenes DSM 13106</name>
    <dbReference type="NCBI Taxonomy" id="1123281"/>
    <lineage>
        <taxon>Bacteria</taxon>
        <taxon>Bacillati</taxon>
        <taxon>Bacillota</taxon>
        <taxon>Tissierellia</taxon>
        <taxon>Tissierellales</taxon>
        <taxon>Sporanaerobacteraceae</taxon>
        <taxon>Sporanaerobacter</taxon>
    </lineage>
</organism>
<dbReference type="STRING" id="1123281.SAMN02745180_02831"/>